<evidence type="ECO:0000313" key="3">
    <source>
        <dbReference type="Proteomes" id="UP000380386"/>
    </source>
</evidence>
<evidence type="ECO:0000313" key="1">
    <source>
        <dbReference type="EMBL" id="MQS44338.1"/>
    </source>
</evidence>
<reference evidence="1" key="2">
    <citation type="submission" date="2019-05" db="EMBL/GenBank/DDBJ databases">
        <authorList>
            <person name="Schuster J.A."/>
            <person name="Ehrmann M.A."/>
        </authorList>
    </citation>
    <scope>NUCLEOTIDE SEQUENCE</scope>
    <source>
        <strain evidence="1">TMW 1.2098</strain>
    </source>
</reference>
<gene>
    <name evidence="2" type="ORF">FHL02_00845</name>
    <name evidence="1" type="ORF">FHL03_02425</name>
</gene>
<accession>A0A5P0ZET6</accession>
<dbReference type="EMBL" id="VDFN01000001">
    <property type="protein sequence ID" value="MQS44338.1"/>
    <property type="molecule type" value="Genomic_DNA"/>
</dbReference>
<dbReference type="RefSeq" id="WP_125702992.1">
    <property type="nucleotide sequence ID" value="NZ_JBHTOO010000003.1"/>
</dbReference>
<sequence length="130" mass="15381">MTNKTAILERNVFLERFVTYREVFSEYYKTMSLIDRGEALTYETYSRLTDNFLLNVKNFVKLCESFIEKHNLQNSRIERSLNNYFINLIESLKCMDLDKNTFDKGYLKTAKCKVIKSENSFVKSIGIDLI</sequence>
<dbReference type="EMBL" id="VDFM01000001">
    <property type="protein sequence ID" value="MQS51560.1"/>
    <property type="molecule type" value="Genomic_DNA"/>
</dbReference>
<evidence type="ECO:0000313" key="2">
    <source>
        <dbReference type="EMBL" id="MQS51560.1"/>
    </source>
</evidence>
<dbReference type="AlphaFoldDB" id="A0A5P0ZET6"/>
<name>A0A5P0ZET6_9LACO</name>
<organism evidence="2 3">
    <name type="scientific">Companilactobacillus mishanensis</name>
    <dbReference type="NCBI Taxonomy" id="2486008"/>
    <lineage>
        <taxon>Bacteria</taxon>
        <taxon>Bacillati</taxon>
        <taxon>Bacillota</taxon>
        <taxon>Bacilli</taxon>
        <taxon>Lactobacillales</taxon>
        <taxon>Lactobacillaceae</taxon>
        <taxon>Companilactobacillus</taxon>
    </lineage>
</organism>
<protein>
    <submittedName>
        <fullName evidence="2">Uncharacterized protein</fullName>
    </submittedName>
</protein>
<dbReference type="Proteomes" id="UP000436655">
    <property type="component" value="Unassembled WGS sequence"/>
</dbReference>
<proteinExistence type="predicted"/>
<reference evidence="3 4" key="1">
    <citation type="journal article" date="2019" name="Syst. Appl. Microbiol.">
        <title>Polyphasic characterization of two novel Lactobacillus spp. isolated from blown salami packages: Description of Lactobacillus halodurans sp. nov. and Lactobacillus salsicarnum sp. nov.</title>
        <authorList>
            <person name="Schuster J.A."/>
            <person name="Klingl A."/>
            <person name="Vogel R.F."/>
            <person name="Ehrmann M.A."/>
        </authorList>
    </citation>
    <scope>NUCLEOTIDE SEQUENCE [LARGE SCALE GENOMIC DNA]</scope>
    <source>
        <strain evidence="1 4">TMW 1.2098</strain>
        <strain evidence="2 3">TMW 1.2118</strain>
    </source>
</reference>
<dbReference type="Proteomes" id="UP000380386">
    <property type="component" value="Unassembled WGS sequence"/>
</dbReference>
<comment type="caution">
    <text evidence="2">The sequence shown here is derived from an EMBL/GenBank/DDBJ whole genome shotgun (WGS) entry which is preliminary data.</text>
</comment>
<dbReference type="OrthoDB" id="2305364at2"/>
<keyword evidence="4" id="KW-1185">Reference proteome</keyword>
<evidence type="ECO:0000313" key="4">
    <source>
        <dbReference type="Proteomes" id="UP000436655"/>
    </source>
</evidence>